<keyword evidence="6" id="KW-0812">Transmembrane</keyword>
<protein>
    <submittedName>
        <fullName evidence="8">Adipocyte plasma membrane-associated protein</fullName>
    </submittedName>
</protein>
<dbReference type="Pfam" id="PF01731">
    <property type="entry name" value="Arylesterase"/>
    <property type="match status" value="1"/>
</dbReference>
<keyword evidence="4" id="KW-0325">Glycoprotein</keyword>
<comment type="similarity">
    <text evidence="1">Belongs to the paraoxonase family.</text>
</comment>
<feature type="transmembrane region" description="Helical" evidence="6">
    <location>
        <begin position="69"/>
        <end position="88"/>
    </location>
</feature>
<keyword evidence="5" id="KW-0106">Calcium</keyword>
<dbReference type="Proteomes" id="UP000046392">
    <property type="component" value="Unplaced"/>
</dbReference>
<evidence type="ECO:0000256" key="5">
    <source>
        <dbReference type="PIRSR" id="PIRSR602640-2"/>
    </source>
</evidence>
<dbReference type="GO" id="GO:0004064">
    <property type="term" value="F:arylesterase activity"/>
    <property type="evidence" value="ECO:0007669"/>
    <property type="project" value="InterPro"/>
</dbReference>
<evidence type="ECO:0000256" key="6">
    <source>
        <dbReference type="SAM" id="Phobius"/>
    </source>
</evidence>
<accession>A0A0N5B9Z5</accession>
<evidence type="ECO:0000256" key="1">
    <source>
        <dbReference type="ARBA" id="ARBA00008595"/>
    </source>
</evidence>
<organism evidence="7 8">
    <name type="scientific">Strongyloides papillosus</name>
    <name type="common">Intestinal threadworm</name>
    <dbReference type="NCBI Taxonomy" id="174720"/>
    <lineage>
        <taxon>Eukaryota</taxon>
        <taxon>Metazoa</taxon>
        <taxon>Ecdysozoa</taxon>
        <taxon>Nematoda</taxon>
        <taxon>Chromadorea</taxon>
        <taxon>Rhabditida</taxon>
        <taxon>Tylenchina</taxon>
        <taxon>Panagrolaimomorpha</taxon>
        <taxon>Strongyloidoidea</taxon>
        <taxon>Strongyloididae</taxon>
        <taxon>Strongyloides</taxon>
    </lineage>
</organism>
<dbReference type="PANTHER" id="PTHR11799">
    <property type="entry name" value="PARAOXONASE"/>
    <property type="match status" value="1"/>
</dbReference>
<dbReference type="STRING" id="174720.A0A0N5B9Z5"/>
<dbReference type="SUPFAM" id="SSF63829">
    <property type="entry name" value="Calcium-dependent phosphotriesterase"/>
    <property type="match status" value="1"/>
</dbReference>
<dbReference type="PANTHER" id="PTHR11799:SF12">
    <property type="entry name" value="PARAOXONASE-RELATED"/>
    <property type="match status" value="1"/>
</dbReference>
<proteinExistence type="inferred from homology"/>
<dbReference type="Gene3D" id="2.120.10.30">
    <property type="entry name" value="TolB, C-terminal domain"/>
    <property type="match status" value="1"/>
</dbReference>
<dbReference type="InterPro" id="IPR002640">
    <property type="entry name" value="Arylesterase"/>
</dbReference>
<name>A0A0N5B9Z5_STREA</name>
<dbReference type="AlphaFoldDB" id="A0A0N5B9Z5"/>
<feature type="binding site" evidence="5">
    <location>
        <position position="164"/>
    </location>
    <ligand>
        <name>Ca(2+)</name>
        <dbReference type="ChEBI" id="CHEBI:29108"/>
        <label>1</label>
        <note>catalytic</note>
    </ligand>
</feature>
<keyword evidence="7" id="KW-1185">Reference proteome</keyword>
<sequence>MGKYKIFKKKEKDERKEENIIGNRKARRDVFDDKKGIETTEKENTTSNVSKTVKLNKTSLSNIGIFEKLIITSIITVFTSWLIKWILILDTNQNIHPHHPSSCYKPPFKEPLSGVIIVDEIEMILYFTQIGKVYGVEFERKDTINELAVDWKAETDTILNIKSISYYGVNFNTFFYLINEKEEVDEIIVFGWEQKHSRLIFNSRYYIPTIPRISSLSPVAFNRLYLVSSFYFTNNKFLQAVEIFTNLKYGSIHFYDGKSAIKVVDGLSYPKDITIDTKRNRLFVGQIIERTIKAYHIRPDFSLEEASDINTILSSPKKLFVDKKSGDIWSLSYLHLWKKLYNDFLSSYSNKTTYNGQTKIHRIRFQDDMMKTWIATEPFADDGEYFPFANDLSLFDDQLILTSKTNGLLYCPRLNMNIV</sequence>
<keyword evidence="2" id="KW-0378">Hydrolase</keyword>
<dbReference type="InterPro" id="IPR011042">
    <property type="entry name" value="6-blade_b-propeller_TolB-like"/>
</dbReference>
<evidence type="ECO:0000256" key="3">
    <source>
        <dbReference type="ARBA" id="ARBA00023157"/>
    </source>
</evidence>
<evidence type="ECO:0000313" key="7">
    <source>
        <dbReference type="Proteomes" id="UP000046392"/>
    </source>
</evidence>
<dbReference type="GO" id="GO:0046872">
    <property type="term" value="F:metal ion binding"/>
    <property type="evidence" value="ECO:0007669"/>
    <property type="project" value="UniProtKB-KW"/>
</dbReference>
<evidence type="ECO:0000313" key="8">
    <source>
        <dbReference type="WBParaSite" id="SPAL_0000286400.1"/>
    </source>
</evidence>
<comment type="cofactor">
    <cofactor evidence="5">
        <name>Ca(2+)</name>
        <dbReference type="ChEBI" id="CHEBI:29108"/>
    </cofactor>
    <text evidence="5">Binds 2 calcium ions per subunit.</text>
</comment>
<dbReference type="InterPro" id="IPR051288">
    <property type="entry name" value="Serum_paraoxonase/arylesterase"/>
</dbReference>
<keyword evidence="3" id="KW-1015">Disulfide bond</keyword>
<evidence type="ECO:0000256" key="2">
    <source>
        <dbReference type="ARBA" id="ARBA00022801"/>
    </source>
</evidence>
<dbReference type="WBParaSite" id="SPAL_0000286400.1">
    <property type="protein sequence ID" value="SPAL_0000286400.1"/>
    <property type="gene ID" value="SPAL_0000286400"/>
</dbReference>
<keyword evidence="6" id="KW-1133">Transmembrane helix</keyword>
<keyword evidence="5" id="KW-0479">Metal-binding</keyword>
<keyword evidence="6" id="KW-0472">Membrane</keyword>
<reference evidence="8" key="1">
    <citation type="submission" date="2017-02" db="UniProtKB">
        <authorList>
            <consortium name="WormBaseParasite"/>
        </authorList>
    </citation>
    <scope>IDENTIFICATION</scope>
</reference>
<evidence type="ECO:0000256" key="4">
    <source>
        <dbReference type="ARBA" id="ARBA00023180"/>
    </source>
</evidence>